<protein>
    <submittedName>
        <fullName evidence="4">Agmatinase, mitochondrial</fullName>
    </submittedName>
</protein>
<dbReference type="Pfam" id="PF00547">
    <property type="entry name" value="Urease_gamma"/>
    <property type="match status" value="1"/>
</dbReference>
<dbReference type="GO" id="GO:0033389">
    <property type="term" value="P:putrescine biosynthetic process from arginine, via agmatine"/>
    <property type="evidence" value="ECO:0007669"/>
    <property type="project" value="TreeGrafter"/>
</dbReference>
<organism evidence="4 5">
    <name type="scientific">Geodia barretti</name>
    <name type="common">Barrett's horny sponge</name>
    <dbReference type="NCBI Taxonomy" id="519541"/>
    <lineage>
        <taxon>Eukaryota</taxon>
        <taxon>Metazoa</taxon>
        <taxon>Porifera</taxon>
        <taxon>Demospongiae</taxon>
        <taxon>Heteroscleromorpha</taxon>
        <taxon>Tetractinellida</taxon>
        <taxon>Astrophorina</taxon>
        <taxon>Geodiidae</taxon>
        <taxon>Geodia</taxon>
    </lineage>
</organism>
<keyword evidence="2" id="KW-0378">Hydrolase</keyword>
<dbReference type="Pfam" id="PF00491">
    <property type="entry name" value="Arginase"/>
    <property type="match status" value="1"/>
</dbReference>
<dbReference type="Gene3D" id="3.40.800.10">
    <property type="entry name" value="Ureohydrolase domain"/>
    <property type="match status" value="1"/>
</dbReference>
<dbReference type="Proteomes" id="UP001174909">
    <property type="component" value="Unassembled WGS sequence"/>
</dbReference>
<reference evidence="4" key="1">
    <citation type="submission" date="2023-03" db="EMBL/GenBank/DDBJ databases">
        <authorList>
            <person name="Steffen K."/>
            <person name="Cardenas P."/>
        </authorList>
    </citation>
    <scope>NUCLEOTIDE SEQUENCE</scope>
</reference>
<dbReference type="PANTHER" id="PTHR11358:SF26">
    <property type="entry name" value="GUANIDINO ACID HYDROLASE, MITOCHONDRIAL"/>
    <property type="match status" value="1"/>
</dbReference>
<dbReference type="PANTHER" id="PTHR11358">
    <property type="entry name" value="ARGINASE/AGMATINASE"/>
    <property type="match status" value="1"/>
</dbReference>
<gene>
    <name evidence="4" type="ORF">GBAR_LOCUS27911</name>
</gene>
<dbReference type="EMBL" id="CASHTH010003886">
    <property type="protein sequence ID" value="CAI8050884.1"/>
    <property type="molecule type" value="Genomic_DNA"/>
</dbReference>
<dbReference type="AlphaFoldDB" id="A0AA35TNH8"/>
<dbReference type="SUPFAM" id="SSF54111">
    <property type="entry name" value="Urease, gamma-subunit"/>
    <property type="match status" value="1"/>
</dbReference>
<dbReference type="GO" id="GO:0043419">
    <property type="term" value="P:urea catabolic process"/>
    <property type="evidence" value="ECO:0007669"/>
    <property type="project" value="InterPro"/>
</dbReference>
<dbReference type="GO" id="GO:0016151">
    <property type="term" value="F:nickel cation binding"/>
    <property type="evidence" value="ECO:0007669"/>
    <property type="project" value="InterPro"/>
</dbReference>
<dbReference type="GO" id="GO:0008783">
    <property type="term" value="F:agmatinase activity"/>
    <property type="evidence" value="ECO:0007669"/>
    <property type="project" value="TreeGrafter"/>
</dbReference>
<name>A0AA35TNH8_GEOBA</name>
<dbReference type="InterPro" id="IPR023696">
    <property type="entry name" value="Ureohydrolase_dom_sf"/>
</dbReference>
<accession>A0AA35TNH8</accession>
<dbReference type="PRINTS" id="PR00116">
    <property type="entry name" value="ARGINASE"/>
</dbReference>
<keyword evidence="1" id="KW-0479">Metal-binding</keyword>
<dbReference type="Gene3D" id="3.30.280.10">
    <property type="entry name" value="Urease, gamma-like subunit"/>
    <property type="match status" value="1"/>
</dbReference>
<keyword evidence="5" id="KW-1185">Reference proteome</keyword>
<evidence type="ECO:0000256" key="1">
    <source>
        <dbReference type="ARBA" id="ARBA00022723"/>
    </source>
</evidence>
<evidence type="ECO:0000313" key="5">
    <source>
        <dbReference type="Proteomes" id="UP001174909"/>
    </source>
</evidence>
<evidence type="ECO:0000313" key="4">
    <source>
        <dbReference type="EMBL" id="CAI8050884.1"/>
    </source>
</evidence>
<comment type="similarity">
    <text evidence="3">Belongs to the arginase family.</text>
</comment>
<evidence type="ECO:0000256" key="3">
    <source>
        <dbReference type="PROSITE-ProRule" id="PRU00742"/>
    </source>
</evidence>
<proteinExistence type="inferred from homology"/>
<evidence type="ECO:0000256" key="2">
    <source>
        <dbReference type="ARBA" id="ARBA00022801"/>
    </source>
</evidence>
<sequence length="444" mass="49578">MGMEFYGDDYRGADVAPFVGINTFLHLPWVKTHEELVNARPDVAIIGEPFDFGTTIRPGARYGPRALRAASTIPSPPYERFNIETGADPFGTFRTVDYGDVHVSPGDVIESHKRMSQKVKEVLEQDGIPVMLGGDHSITYANVRAFAKKYKNIGMIHFDTHADCAPQGLTGYKYDHGAHIRRIMEMGCMKGRNYSLVGPRGYWPGPDLYKWMSDQDFQWFTMLDVEELGIDYIAKEIADRANDGTDAVYLSWDIDSFDPAYAPGTGEPEPNGLTSREGIRMVRLLSKSFDPDRFAMDLVEVAPAYDVSDNSSYNGGITSGLGQRLIVELLAGLSLTKRGLDEGSPFQNDVLAASADRVKSKLRRNMRINLNETLLLFTEHIAHMLREGKGYDQIKREISGILSSDQVMPGTPEMLRRLDFEILSDHKTEITVNQPIAIPDAARM</sequence>
<dbReference type="SUPFAM" id="SSF52768">
    <property type="entry name" value="Arginase/deacetylase"/>
    <property type="match status" value="1"/>
</dbReference>
<dbReference type="InterPro" id="IPR036463">
    <property type="entry name" value="Urease_gamma_sf"/>
</dbReference>
<dbReference type="CDD" id="cd09990">
    <property type="entry name" value="Agmatinase-like"/>
    <property type="match status" value="1"/>
</dbReference>
<comment type="caution">
    <text evidence="4">The sequence shown here is derived from an EMBL/GenBank/DDBJ whole genome shotgun (WGS) entry which is preliminary data.</text>
</comment>
<dbReference type="InterPro" id="IPR002026">
    <property type="entry name" value="Urease_gamma/gamma-beta_su"/>
</dbReference>
<dbReference type="PROSITE" id="PS51409">
    <property type="entry name" value="ARGINASE_2"/>
    <property type="match status" value="1"/>
</dbReference>
<dbReference type="InterPro" id="IPR006035">
    <property type="entry name" value="Ureohydrolase"/>
</dbReference>